<keyword evidence="9" id="KW-1015">Disulfide bond</keyword>
<dbReference type="InterPro" id="IPR011009">
    <property type="entry name" value="Kinase-like_dom_sf"/>
</dbReference>
<gene>
    <name evidence="14" type="ORF">OPV22_028643</name>
</gene>
<dbReference type="Pfam" id="PF00069">
    <property type="entry name" value="Pkinase"/>
    <property type="match status" value="1"/>
</dbReference>
<keyword evidence="5" id="KW-0732">Signal</keyword>
<evidence type="ECO:0000256" key="10">
    <source>
        <dbReference type="ARBA" id="ARBA00023180"/>
    </source>
</evidence>
<dbReference type="EMBL" id="JAQQAF010000008">
    <property type="protein sequence ID" value="KAJ8466091.1"/>
    <property type="molecule type" value="Genomic_DNA"/>
</dbReference>
<feature type="binding site" evidence="11">
    <location>
        <position position="434"/>
    </location>
    <ligand>
        <name>ATP</name>
        <dbReference type="ChEBI" id="CHEBI:30616"/>
    </ligand>
</feature>
<dbReference type="InterPro" id="IPR000742">
    <property type="entry name" value="EGF"/>
</dbReference>
<dbReference type="CDD" id="cd00054">
    <property type="entry name" value="EGF_CA"/>
    <property type="match status" value="1"/>
</dbReference>
<sequence length="713" mass="78912">MLGVILQSPSSAAAAVHTASQNCSGKCGQVVIPYPFGIEPGCFRDGFAITCNRSTGGSPRAFLGATDIEVTEISLPQGQVRVQVPVAWQCYNESGTQSNNLPEFNYNINGVYKISNDRNKYIIIGCNSLVFLQSQKDGSGSYPFLYYIGCLSYCRDVTSVINGACDGIGCCQSSFPANLSDSSFLFKDYSHSSILDFSPCTYAFIVDHDYFNFTAADLMMDKNTSMPLWLDWAFRAVATCDEAERSTDYACRSENSVCINSRNDAGYLCNCSQGYQGNPYIDKGCQDIDECTLPEKYPCYGVCTNLPGSYRCACRSGKRGNPLAAPCIPSTPSAVKVIAGISSAFLAALSLILVLLVLQKRRLTMETEKLSRENSDWILYKKMMSRQVHRMRIFSLQDLQRATDNFHEDRVVGRGGHGRVYKGTLEDNGVVAIKRTVVTDERQSATAFEFRQKKEFLNEIDILSQINHKNVVRLFGCCLEEEIPMLVYEFVPNGTLSGFIHNQDSGSAISLDIRLRLAAESAEALAHLHSSTSHTVIHGDVKSSNILLDEHMMAKVADFGASTLMLTDETKTVSFVQGTPGYIDPVYCETRRLTKKTDVFSFGVVLLELVTGENAIWNDEPLALMSRQQLLELLDAQVVEEGGTDLPGKVVDLAIQCVCRQQEERPTMKRVAEKLQKFRKSLQKQRGQSSGHDMASLLSHATNSFTVYHSLRK</sequence>
<keyword evidence="3" id="KW-0245">EGF-like domain</keyword>
<dbReference type="PROSITE" id="PS00107">
    <property type="entry name" value="PROTEIN_KINASE_ATP"/>
    <property type="match status" value="1"/>
</dbReference>
<dbReference type="InterPro" id="IPR018097">
    <property type="entry name" value="EGF_Ca-bd_CS"/>
</dbReference>
<dbReference type="SMART" id="SM00179">
    <property type="entry name" value="EGF_CA"/>
    <property type="match status" value="2"/>
</dbReference>
<dbReference type="FunFam" id="2.10.25.10:FF:000355">
    <property type="entry name" value="Wall-associated receptor kinase 3"/>
    <property type="match status" value="1"/>
</dbReference>
<dbReference type="FunFam" id="1.10.510.10:FF:000084">
    <property type="entry name" value="Wall-associated receptor kinase 2"/>
    <property type="match status" value="1"/>
</dbReference>
<dbReference type="InterPro" id="IPR000152">
    <property type="entry name" value="EGF-type_Asp/Asn_hydroxyl_site"/>
</dbReference>
<dbReference type="GO" id="GO:0005524">
    <property type="term" value="F:ATP binding"/>
    <property type="evidence" value="ECO:0007669"/>
    <property type="project" value="UniProtKB-UniRule"/>
</dbReference>
<keyword evidence="15" id="KW-1185">Reference proteome</keyword>
<feature type="domain" description="Protein kinase" evidence="13">
    <location>
        <begin position="406"/>
        <end position="679"/>
    </location>
</feature>
<dbReference type="GO" id="GO:0004674">
    <property type="term" value="F:protein serine/threonine kinase activity"/>
    <property type="evidence" value="ECO:0007669"/>
    <property type="project" value="UniProtKB-KW"/>
</dbReference>
<dbReference type="PROSITE" id="PS00010">
    <property type="entry name" value="ASX_HYDROXYL"/>
    <property type="match status" value="1"/>
</dbReference>
<keyword evidence="2" id="KW-0723">Serine/threonine-protein kinase</keyword>
<dbReference type="Gene3D" id="3.30.200.20">
    <property type="entry name" value="Phosphorylase Kinase, domain 1"/>
    <property type="match status" value="1"/>
</dbReference>
<dbReference type="AlphaFoldDB" id="A0AAV8Q0Z0"/>
<evidence type="ECO:0000256" key="12">
    <source>
        <dbReference type="SAM" id="Phobius"/>
    </source>
</evidence>
<dbReference type="GO" id="GO:0005509">
    <property type="term" value="F:calcium ion binding"/>
    <property type="evidence" value="ECO:0007669"/>
    <property type="project" value="InterPro"/>
</dbReference>
<evidence type="ECO:0000256" key="2">
    <source>
        <dbReference type="ARBA" id="ARBA00022527"/>
    </source>
</evidence>
<dbReference type="PROSITE" id="PS00108">
    <property type="entry name" value="PROTEIN_KINASE_ST"/>
    <property type="match status" value="1"/>
</dbReference>
<dbReference type="Proteomes" id="UP001222027">
    <property type="component" value="Unassembled WGS sequence"/>
</dbReference>
<reference evidence="14 15" key="1">
    <citation type="submission" date="2022-12" db="EMBL/GenBank/DDBJ databases">
        <title>Chromosome-scale assembly of the Ensete ventricosum genome.</title>
        <authorList>
            <person name="Dussert Y."/>
            <person name="Stocks J."/>
            <person name="Wendawek A."/>
            <person name="Woldeyes F."/>
            <person name="Nichols R.A."/>
            <person name="Borrell J.S."/>
        </authorList>
    </citation>
    <scope>NUCLEOTIDE SEQUENCE [LARGE SCALE GENOMIC DNA]</scope>
    <source>
        <strain evidence="15">cv. Maze</strain>
        <tissue evidence="14">Seeds</tissue>
    </source>
</reference>
<comment type="subcellular location">
    <subcellularLocation>
        <location evidence="1">Membrane</location>
        <topology evidence="1">Single-pass type I membrane protein</topology>
    </subcellularLocation>
</comment>
<dbReference type="GO" id="GO:0007166">
    <property type="term" value="P:cell surface receptor signaling pathway"/>
    <property type="evidence" value="ECO:0007669"/>
    <property type="project" value="InterPro"/>
</dbReference>
<keyword evidence="6 11" id="KW-0547">Nucleotide-binding</keyword>
<evidence type="ECO:0000256" key="9">
    <source>
        <dbReference type="ARBA" id="ARBA00023157"/>
    </source>
</evidence>
<dbReference type="PROSITE" id="PS50011">
    <property type="entry name" value="PROTEIN_KINASE_DOM"/>
    <property type="match status" value="1"/>
</dbReference>
<evidence type="ECO:0000256" key="8">
    <source>
        <dbReference type="ARBA" id="ARBA00022840"/>
    </source>
</evidence>
<keyword evidence="10" id="KW-0325">Glycoprotein</keyword>
<dbReference type="PANTHER" id="PTHR27005">
    <property type="entry name" value="WALL-ASSOCIATED RECEPTOR KINASE-LIKE 21"/>
    <property type="match status" value="1"/>
</dbReference>
<protein>
    <recommendedName>
        <fullName evidence="13">Protein kinase domain-containing protein</fullName>
    </recommendedName>
</protein>
<dbReference type="Pfam" id="PF13947">
    <property type="entry name" value="GUB_WAK_bind"/>
    <property type="match status" value="1"/>
</dbReference>
<dbReference type="InterPro" id="IPR017441">
    <property type="entry name" value="Protein_kinase_ATP_BS"/>
</dbReference>
<keyword evidence="4" id="KW-0808">Transferase</keyword>
<evidence type="ECO:0000256" key="6">
    <source>
        <dbReference type="ARBA" id="ARBA00022741"/>
    </source>
</evidence>
<dbReference type="PROSITE" id="PS01187">
    <property type="entry name" value="EGF_CA"/>
    <property type="match status" value="1"/>
</dbReference>
<evidence type="ECO:0000256" key="7">
    <source>
        <dbReference type="ARBA" id="ARBA00022777"/>
    </source>
</evidence>
<dbReference type="InterPro" id="IPR000719">
    <property type="entry name" value="Prot_kinase_dom"/>
</dbReference>
<comment type="caution">
    <text evidence="14">The sequence shown here is derived from an EMBL/GenBank/DDBJ whole genome shotgun (WGS) entry which is preliminary data.</text>
</comment>
<dbReference type="InterPro" id="IPR001881">
    <property type="entry name" value="EGF-like_Ca-bd_dom"/>
</dbReference>
<dbReference type="SUPFAM" id="SSF56112">
    <property type="entry name" value="Protein kinase-like (PK-like)"/>
    <property type="match status" value="1"/>
</dbReference>
<evidence type="ECO:0000256" key="3">
    <source>
        <dbReference type="ARBA" id="ARBA00022536"/>
    </source>
</evidence>
<evidence type="ECO:0000313" key="14">
    <source>
        <dbReference type="EMBL" id="KAJ8466091.1"/>
    </source>
</evidence>
<accession>A0AAV8Q0Z0</accession>
<keyword evidence="12" id="KW-0812">Transmembrane</keyword>
<dbReference type="SUPFAM" id="SSF57196">
    <property type="entry name" value="EGF/Laminin"/>
    <property type="match status" value="1"/>
</dbReference>
<evidence type="ECO:0000256" key="11">
    <source>
        <dbReference type="PROSITE-ProRule" id="PRU10141"/>
    </source>
</evidence>
<evidence type="ECO:0000256" key="4">
    <source>
        <dbReference type="ARBA" id="ARBA00022679"/>
    </source>
</evidence>
<keyword evidence="8 11" id="KW-0067">ATP-binding</keyword>
<dbReference type="Gene3D" id="2.10.25.10">
    <property type="entry name" value="Laminin"/>
    <property type="match status" value="2"/>
</dbReference>
<dbReference type="PANTHER" id="PTHR27005:SF283">
    <property type="entry name" value="OS02G0633066 PROTEIN"/>
    <property type="match status" value="1"/>
</dbReference>
<dbReference type="InterPro" id="IPR008271">
    <property type="entry name" value="Ser/Thr_kinase_AS"/>
</dbReference>
<proteinExistence type="predicted"/>
<keyword evidence="12" id="KW-0472">Membrane</keyword>
<dbReference type="GO" id="GO:0030247">
    <property type="term" value="F:polysaccharide binding"/>
    <property type="evidence" value="ECO:0007669"/>
    <property type="project" value="InterPro"/>
</dbReference>
<evidence type="ECO:0000259" key="13">
    <source>
        <dbReference type="PROSITE" id="PS50011"/>
    </source>
</evidence>
<dbReference type="SMART" id="SM00181">
    <property type="entry name" value="EGF"/>
    <property type="match status" value="2"/>
</dbReference>
<dbReference type="InterPro" id="IPR025287">
    <property type="entry name" value="WAK_GUB"/>
</dbReference>
<evidence type="ECO:0000256" key="5">
    <source>
        <dbReference type="ARBA" id="ARBA00022729"/>
    </source>
</evidence>
<name>A0AAV8Q0Z0_ENSVE</name>
<keyword evidence="12" id="KW-1133">Transmembrane helix</keyword>
<dbReference type="InterPro" id="IPR049883">
    <property type="entry name" value="NOTCH1_EGF-like"/>
</dbReference>
<keyword evidence="7" id="KW-0418">Kinase</keyword>
<feature type="transmembrane region" description="Helical" evidence="12">
    <location>
        <begin position="337"/>
        <end position="358"/>
    </location>
</feature>
<dbReference type="Gene3D" id="1.10.510.10">
    <property type="entry name" value="Transferase(Phosphotransferase) domain 1"/>
    <property type="match status" value="1"/>
</dbReference>
<evidence type="ECO:0000313" key="15">
    <source>
        <dbReference type="Proteomes" id="UP001222027"/>
    </source>
</evidence>
<organism evidence="14 15">
    <name type="scientific">Ensete ventricosum</name>
    <name type="common">Abyssinian banana</name>
    <name type="synonym">Musa ensete</name>
    <dbReference type="NCBI Taxonomy" id="4639"/>
    <lineage>
        <taxon>Eukaryota</taxon>
        <taxon>Viridiplantae</taxon>
        <taxon>Streptophyta</taxon>
        <taxon>Embryophyta</taxon>
        <taxon>Tracheophyta</taxon>
        <taxon>Spermatophyta</taxon>
        <taxon>Magnoliopsida</taxon>
        <taxon>Liliopsida</taxon>
        <taxon>Zingiberales</taxon>
        <taxon>Musaceae</taxon>
        <taxon>Ensete</taxon>
    </lineage>
</organism>
<dbReference type="SMART" id="SM00220">
    <property type="entry name" value="S_TKc"/>
    <property type="match status" value="1"/>
</dbReference>
<dbReference type="GO" id="GO:0005886">
    <property type="term" value="C:plasma membrane"/>
    <property type="evidence" value="ECO:0007669"/>
    <property type="project" value="TreeGrafter"/>
</dbReference>
<evidence type="ECO:0000256" key="1">
    <source>
        <dbReference type="ARBA" id="ARBA00004479"/>
    </source>
</evidence>
<dbReference type="Pfam" id="PF07645">
    <property type="entry name" value="EGF_CA"/>
    <property type="match status" value="1"/>
</dbReference>
<dbReference type="InterPro" id="IPR045274">
    <property type="entry name" value="WAK-like"/>
</dbReference>